<sequence>MRRLKTARRSEIVGAALELAAERGLPALSMRGVAARLGLTPMALYGYFRSKDDLLDGITTHLLTLLPEPAADLDPLTRLRELAGGVRAVARAHPAVAGLLFTRPAAGETSLVPAERVYQALLDLGVPDTEVPRLERLLSTFVLGFVLSEVDGRFAASTRLARSRRVGLGPADLPAHHRLGAAAHHADCAAEFTRDLDDLLAVVRAAAS</sequence>
<dbReference type="Pfam" id="PF00440">
    <property type="entry name" value="TetR_N"/>
    <property type="match status" value="1"/>
</dbReference>
<feature type="DNA-binding region" description="H-T-H motif" evidence="4">
    <location>
        <begin position="29"/>
        <end position="48"/>
    </location>
</feature>
<dbReference type="RefSeq" id="WP_326834081.1">
    <property type="nucleotide sequence ID" value="NZ_CP142149.1"/>
</dbReference>
<dbReference type="SUPFAM" id="SSF48498">
    <property type="entry name" value="Tetracyclin repressor-like, C-terminal domain"/>
    <property type="match status" value="1"/>
</dbReference>
<dbReference type="Gene3D" id="1.10.357.10">
    <property type="entry name" value="Tetracycline Repressor, domain 2"/>
    <property type="match status" value="1"/>
</dbReference>
<evidence type="ECO:0000256" key="2">
    <source>
        <dbReference type="ARBA" id="ARBA00023125"/>
    </source>
</evidence>
<keyword evidence="1" id="KW-0805">Transcription regulation</keyword>
<feature type="domain" description="HTH tetR-type" evidence="5">
    <location>
        <begin position="6"/>
        <end position="66"/>
    </location>
</feature>
<dbReference type="Proteomes" id="UP001330812">
    <property type="component" value="Chromosome"/>
</dbReference>
<keyword evidence="7" id="KW-1185">Reference proteome</keyword>
<dbReference type="PANTHER" id="PTHR30055">
    <property type="entry name" value="HTH-TYPE TRANSCRIPTIONAL REGULATOR RUTR"/>
    <property type="match status" value="1"/>
</dbReference>
<gene>
    <name evidence="6" type="ORF">VSH64_04005</name>
</gene>
<evidence type="ECO:0000259" key="5">
    <source>
        <dbReference type="PROSITE" id="PS50977"/>
    </source>
</evidence>
<evidence type="ECO:0000256" key="1">
    <source>
        <dbReference type="ARBA" id="ARBA00023015"/>
    </source>
</evidence>
<proteinExistence type="predicted"/>
<evidence type="ECO:0000256" key="4">
    <source>
        <dbReference type="PROSITE-ProRule" id="PRU00335"/>
    </source>
</evidence>
<dbReference type="Pfam" id="PF02909">
    <property type="entry name" value="TetR_C_1"/>
    <property type="match status" value="1"/>
</dbReference>
<reference evidence="6 7" key="1">
    <citation type="journal article" date="2015" name="Int. J. Syst. Evol. Microbiol.">
        <title>Amycolatopsis rhabdoformis sp. nov., an actinomycete isolated from a tropical forest soil.</title>
        <authorList>
            <person name="Souza W.R."/>
            <person name="Silva R.E."/>
            <person name="Goodfellow M."/>
            <person name="Busarakam K."/>
            <person name="Figueiro F.S."/>
            <person name="Ferreira D."/>
            <person name="Rodrigues-Filho E."/>
            <person name="Moraes L.A.B."/>
            <person name="Zucchi T.D."/>
        </authorList>
    </citation>
    <scope>NUCLEOTIDE SEQUENCE [LARGE SCALE GENOMIC DNA]</scope>
    <source>
        <strain evidence="6 7">NCIMB 14900</strain>
    </source>
</reference>
<evidence type="ECO:0000313" key="6">
    <source>
        <dbReference type="EMBL" id="WSE31275.1"/>
    </source>
</evidence>
<dbReference type="PRINTS" id="PR00455">
    <property type="entry name" value="HTHTETR"/>
</dbReference>
<dbReference type="InterPro" id="IPR036271">
    <property type="entry name" value="Tet_transcr_reg_TetR-rel_C_sf"/>
</dbReference>
<evidence type="ECO:0000313" key="7">
    <source>
        <dbReference type="Proteomes" id="UP001330812"/>
    </source>
</evidence>
<dbReference type="InterPro" id="IPR001647">
    <property type="entry name" value="HTH_TetR"/>
</dbReference>
<dbReference type="Gene3D" id="1.10.10.60">
    <property type="entry name" value="Homeodomain-like"/>
    <property type="match status" value="1"/>
</dbReference>
<dbReference type="PROSITE" id="PS50977">
    <property type="entry name" value="HTH_TETR_2"/>
    <property type="match status" value="1"/>
</dbReference>
<dbReference type="InterPro" id="IPR050109">
    <property type="entry name" value="HTH-type_TetR-like_transc_reg"/>
</dbReference>
<dbReference type="SUPFAM" id="SSF46689">
    <property type="entry name" value="Homeodomain-like"/>
    <property type="match status" value="1"/>
</dbReference>
<accession>A0ABZ1I9X1</accession>
<dbReference type="EMBL" id="CP142149">
    <property type="protein sequence ID" value="WSE31275.1"/>
    <property type="molecule type" value="Genomic_DNA"/>
</dbReference>
<name>A0ABZ1I9X1_9PSEU</name>
<evidence type="ECO:0000256" key="3">
    <source>
        <dbReference type="ARBA" id="ARBA00023163"/>
    </source>
</evidence>
<protein>
    <submittedName>
        <fullName evidence="6">TetR/AcrR family transcriptional regulator</fullName>
    </submittedName>
</protein>
<dbReference type="InterPro" id="IPR009057">
    <property type="entry name" value="Homeodomain-like_sf"/>
</dbReference>
<dbReference type="InterPro" id="IPR004111">
    <property type="entry name" value="Repressor_TetR_C"/>
</dbReference>
<keyword evidence="3" id="KW-0804">Transcription</keyword>
<dbReference type="PANTHER" id="PTHR30055:SF234">
    <property type="entry name" value="HTH-TYPE TRANSCRIPTIONAL REGULATOR BETI"/>
    <property type="match status" value="1"/>
</dbReference>
<keyword evidence="2 4" id="KW-0238">DNA-binding</keyword>
<organism evidence="6 7">
    <name type="scientific">Amycolatopsis rhabdoformis</name>
    <dbReference type="NCBI Taxonomy" id="1448059"/>
    <lineage>
        <taxon>Bacteria</taxon>
        <taxon>Bacillati</taxon>
        <taxon>Actinomycetota</taxon>
        <taxon>Actinomycetes</taxon>
        <taxon>Pseudonocardiales</taxon>
        <taxon>Pseudonocardiaceae</taxon>
        <taxon>Amycolatopsis</taxon>
    </lineage>
</organism>